<feature type="transmembrane region" description="Helical" evidence="1">
    <location>
        <begin position="135"/>
        <end position="155"/>
    </location>
</feature>
<feature type="transmembrane region" description="Helical" evidence="1">
    <location>
        <begin position="41"/>
        <end position="62"/>
    </location>
</feature>
<evidence type="ECO:0000256" key="1">
    <source>
        <dbReference type="SAM" id="Phobius"/>
    </source>
</evidence>
<keyword evidence="3" id="KW-1185">Reference proteome</keyword>
<feature type="transmembrane region" description="Helical" evidence="1">
    <location>
        <begin position="102"/>
        <end position="123"/>
    </location>
</feature>
<gene>
    <name evidence="2" type="ORF">ERHA53_47160</name>
</gene>
<keyword evidence="1" id="KW-0472">Membrane</keyword>
<keyword evidence="2" id="KW-0614">Plasmid</keyword>
<evidence type="ECO:0008006" key="4">
    <source>
        <dbReference type="Google" id="ProtNLM"/>
    </source>
</evidence>
<accession>A0ABN6DRM1</accession>
<dbReference type="PANTHER" id="PTHR34821:SF2">
    <property type="entry name" value="INNER MEMBRANE PROTEIN YDCZ"/>
    <property type="match status" value="1"/>
</dbReference>
<feature type="transmembrane region" description="Helical" evidence="1">
    <location>
        <begin position="77"/>
        <end position="96"/>
    </location>
</feature>
<keyword evidence="1" id="KW-1133">Transmembrane helix</keyword>
<protein>
    <recommendedName>
        <fullName evidence="4">Transporter family-2 protein</fullName>
    </recommendedName>
</protein>
<dbReference type="RefSeq" id="WP_171149719.1">
    <property type="nucleotide sequence ID" value="NZ_AP024330.1"/>
</dbReference>
<organism evidence="2 3">
    <name type="scientific">Erwinia rhapontici</name>
    <name type="common">Pectobacterium rhapontici</name>
    <dbReference type="NCBI Taxonomy" id="55212"/>
    <lineage>
        <taxon>Bacteria</taxon>
        <taxon>Pseudomonadati</taxon>
        <taxon>Pseudomonadota</taxon>
        <taxon>Gammaproteobacteria</taxon>
        <taxon>Enterobacterales</taxon>
        <taxon>Erwiniaceae</taxon>
        <taxon>Erwinia</taxon>
    </lineage>
</organism>
<geneLocation type="plasmid" evidence="2 3">
    <name>pERA53</name>
</geneLocation>
<sequence length="170" mass="17400">MLSKAMVLTFVPAAMAFLAGAVLPFQATSNGAVGKALGHPLWGALVSLTVSTMVILPLLWLLKVPAPRIGTALQGPWWMWIGGVLGAIYVGSAAAFAPKLGAGGFIVLVVAGQMIAAVIVDHFGLMNLTPRPINLARVGGVLLILAGALFIQFGGSTQSASTAPLADERT</sequence>
<keyword evidence="1" id="KW-0812">Transmembrane</keyword>
<evidence type="ECO:0000313" key="2">
    <source>
        <dbReference type="EMBL" id="BCQ37373.1"/>
    </source>
</evidence>
<dbReference type="PANTHER" id="PTHR34821">
    <property type="entry name" value="INNER MEMBRANE PROTEIN YDCZ"/>
    <property type="match status" value="1"/>
</dbReference>
<name>A0ABN6DRM1_ERWRD</name>
<reference evidence="2 3" key="1">
    <citation type="submission" date="2021-01" db="EMBL/GenBank/DDBJ databases">
        <title>Complete genome sequence of Erwinia rhapontici MAFF 311153.</title>
        <authorList>
            <person name="Morohoshi T."/>
            <person name="Someya N."/>
        </authorList>
    </citation>
    <scope>NUCLEOTIDE SEQUENCE [LARGE SCALE GENOMIC DNA]</scope>
    <source>
        <strain evidence="2 3">MAFF 311153</strain>
        <plasmid evidence="2 3">pERA53</plasmid>
    </source>
</reference>
<dbReference type="Pfam" id="PF04657">
    <property type="entry name" value="DMT_YdcZ"/>
    <property type="match status" value="1"/>
</dbReference>
<dbReference type="InterPro" id="IPR006750">
    <property type="entry name" value="YdcZ"/>
</dbReference>
<proteinExistence type="predicted"/>
<dbReference type="EMBL" id="AP024330">
    <property type="protein sequence ID" value="BCQ37373.1"/>
    <property type="molecule type" value="Genomic_DNA"/>
</dbReference>
<dbReference type="Proteomes" id="UP000677515">
    <property type="component" value="Plasmid pERA53"/>
</dbReference>
<evidence type="ECO:0000313" key="3">
    <source>
        <dbReference type="Proteomes" id="UP000677515"/>
    </source>
</evidence>